<evidence type="ECO:0000313" key="1">
    <source>
        <dbReference type="EMBL" id="MDG0844839.1"/>
    </source>
</evidence>
<gene>
    <name evidence="1" type="ORF">M4L89_01100</name>
</gene>
<name>A0A9X4L6S1_9STAP</name>
<protein>
    <submittedName>
        <fullName evidence="1">Uncharacterized protein</fullName>
    </submittedName>
</protein>
<dbReference type="Proteomes" id="UP001152422">
    <property type="component" value="Unassembled WGS sequence"/>
</dbReference>
<proteinExistence type="predicted"/>
<dbReference type="RefSeq" id="WP_270893079.1">
    <property type="nucleotide sequence ID" value="NZ_JAMBPY010000001.1"/>
</dbReference>
<comment type="caution">
    <text evidence="1">The sequence shown here is derived from an EMBL/GenBank/DDBJ whole genome shotgun (WGS) entry which is preliminary data.</text>
</comment>
<evidence type="ECO:0000313" key="2">
    <source>
        <dbReference type="Proteomes" id="UP001152422"/>
    </source>
</evidence>
<keyword evidence="2" id="KW-1185">Reference proteome</keyword>
<dbReference type="EMBL" id="JAMBQA010000001">
    <property type="protein sequence ID" value="MDG0844839.1"/>
    <property type="molecule type" value="Genomic_DNA"/>
</dbReference>
<organism evidence="1 2">
    <name type="scientific">Staphylococcus equorum</name>
    <dbReference type="NCBI Taxonomy" id="246432"/>
    <lineage>
        <taxon>Bacteria</taxon>
        <taxon>Bacillati</taxon>
        <taxon>Bacillota</taxon>
        <taxon>Bacilli</taxon>
        <taxon>Bacillales</taxon>
        <taxon>Staphylococcaceae</taxon>
        <taxon>Staphylococcus</taxon>
    </lineage>
</organism>
<accession>A0A9X4L6S1</accession>
<sequence length="69" mass="8199">MNLDEFSLYFSIFALVVSILTTAKDTKINALEYKVAYLLFTIFEDDLPKRELSDEDLRKIKDEFNKRMK</sequence>
<dbReference type="AlphaFoldDB" id="A0A9X4L6S1"/>
<reference evidence="1" key="1">
    <citation type="submission" date="2022-05" db="EMBL/GenBank/DDBJ databases">
        <title>Comparative genomics of Staphylococcus equorum isolates.</title>
        <authorList>
            <person name="Luelf R.H."/>
        </authorList>
    </citation>
    <scope>NUCLEOTIDE SEQUENCE</scope>
    <source>
        <strain evidence="1">TMW 2.2497</strain>
    </source>
</reference>